<organism evidence="6 7">
    <name type="scientific">Lichenicoccus roseus</name>
    <dbReference type="NCBI Taxonomy" id="2683649"/>
    <lineage>
        <taxon>Bacteria</taxon>
        <taxon>Pseudomonadati</taxon>
        <taxon>Pseudomonadota</taxon>
        <taxon>Alphaproteobacteria</taxon>
        <taxon>Acetobacterales</taxon>
        <taxon>Acetobacteraceae</taxon>
        <taxon>Lichenicoccus</taxon>
    </lineage>
</organism>
<comment type="caution">
    <text evidence="6">The sequence shown here is derived from an EMBL/GenBank/DDBJ whole genome shotgun (WGS) entry which is preliminary data.</text>
</comment>
<keyword evidence="7" id="KW-1185">Reference proteome</keyword>
<dbReference type="GO" id="GO:0030313">
    <property type="term" value="C:cell envelope"/>
    <property type="evidence" value="ECO:0007669"/>
    <property type="project" value="UniProtKB-SubCell"/>
</dbReference>
<evidence type="ECO:0000256" key="4">
    <source>
        <dbReference type="ARBA" id="ARBA00022729"/>
    </source>
</evidence>
<evidence type="ECO:0000256" key="1">
    <source>
        <dbReference type="ARBA" id="ARBA00004196"/>
    </source>
</evidence>
<feature type="chain" id="PRO_5024458943" evidence="5">
    <location>
        <begin position="28"/>
        <end position="305"/>
    </location>
</feature>
<dbReference type="SUPFAM" id="SSF53807">
    <property type="entry name" value="Helical backbone' metal receptor"/>
    <property type="match status" value="1"/>
</dbReference>
<evidence type="ECO:0000313" key="6">
    <source>
        <dbReference type="EMBL" id="TLU71877.1"/>
    </source>
</evidence>
<accession>A0A5R9J5T9</accession>
<dbReference type="RefSeq" id="WP_138326947.1">
    <property type="nucleotide sequence ID" value="NZ_VCDI01000005.1"/>
</dbReference>
<dbReference type="AlphaFoldDB" id="A0A5R9J5T9"/>
<sequence length="305" mass="32382">MRRLAAFVTFLMSAGLPMTLPPGPADAAVPPGQRLRIVAAENVYGDVAAQLAGHTAQVTSVLSNPNQDPHLFEASPSVARALSHATITISNGNGYDGWMAGLLAASPAPDRHDIVVADLLGARAGSNPHLWYDPQTMRTFANGFTRVMDATDAPQAAAHAAARDRFLGSLAPVQARIDAIRARFGGTSVTATEPVFGLMSNALGLVMRNERFQVAVMNDAEPRPSDVVAFEDDLRGHKVAVLFYNSQASDTAARRLLGLARQAGIPVVGVTETEPAGMDYQHWMLSELDLTGRALAQAQSRPARP</sequence>
<keyword evidence="3" id="KW-0479">Metal-binding</keyword>
<name>A0A5R9J5T9_9PROT</name>
<proteinExistence type="predicted"/>
<dbReference type="GO" id="GO:0046872">
    <property type="term" value="F:metal ion binding"/>
    <property type="evidence" value="ECO:0007669"/>
    <property type="project" value="UniProtKB-KW"/>
</dbReference>
<dbReference type="InterPro" id="IPR050492">
    <property type="entry name" value="Bact_metal-bind_prot9"/>
</dbReference>
<dbReference type="GO" id="GO:0030001">
    <property type="term" value="P:metal ion transport"/>
    <property type="evidence" value="ECO:0007669"/>
    <property type="project" value="InterPro"/>
</dbReference>
<dbReference type="InterPro" id="IPR006127">
    <property type="entry name" value="ZnuA-like"/>
</dbReference>
<dbReference type="PANTHER" id="PTHR42953:SF1">
    <property type="entry name" value="METAL-BINDING PROTEIN HI_0362-RELATED"/>
    <property type="match status" value="1"/>
</dbReference>
<keyword evidence="2" id="KW-0813">Transport</keyword>
<dbReference type="EMBL" id="VCDI01000005">
    <property type="protein sequence ID" value="TLU71877.1"/>
    <property type="molecule type" value="Genomic_DNA"/>
</dbReference>
<reference evidence="6 7" key="1">
    <citation type="submission" date="2019-05" db="EMBL/GenBank/DDBJ databases">
        <authorList>
            <person name="Pankratov T."/>
            <person name="Grouzdev D."/>
        </authorList>
    </citation>
    <scope>NUCLEOTIDE SEQUENCE [LARGE SCALE GENOMIC DNA]</scope>
    <source>
        <strain evidence="6 7">KEBCLARHB70R</strain>
    </source>
</reference>
<dbReference type="PANTHER" id="PTHR42953">
    <property type="entry name" value="HIGH-AFFINITY ZINC UPTAKE SYSTEM PROTEIN ZNUA-RELATED"/>
    <property type="match status" value="1"/>
</dbReference>
<dbReference type="OrthoDB" id="9793396at2"/>
<protein>
    <submittedName>
        <fullName evidence="6">Cation ABC transporter substrate-binding protein</fullName>
    </submittedName>
</protein>
<keyword evidence="4 5" id="KW-0732">Signal</keyword>
<feature type="signal peptide" evidence="5">
    <location>
        <begin position="1"/>
        <end position="27"/>
    </location>
</feature>
<evidence type="ECO:0000313" key="7">
    <source>
        <dbReference type="Proteomes" id="UP000305654"/>
    </source>
</evidence>
<dbReference type="Gene3D" id="3.40.50.1980">
    <property type="entry name" value="Nitrogenase molybdenum iron protein domain"/>
    <property type="match status" value="2"/>
</dbReference>
<gene>
    <name evidence="6" type="ORF">FE263_15615</name>
</gene>
<evidence type="ECO:0000256" key="2">
    <source>
        <dbReference type="ARBA" id="ARBA00022448"/>
    </source>
</evidence>
<comment type="subcellular location">
    <subcellularLocation>
        <location evidence="1">Cell envelope</location>
    </subcellularLocation>
</comment>
<evidence type="ECO:0000256" key="5">
    <source>
        <dbReference type="SAM" id="SignalP"/>
    </source>
</evidence>
<evidence type="ECO:0000256" key="3">
    <source>
        <dbReference type="ARBA" id="ARBA00022723"/>
    </source>
</evidence>
<dbReference type="Pfam" id="PF01297">
    <property type="entry name" value="ZnuA"/>
    <property type="match status" value="1"/>
</dbReference>
<dbReference type="Proteomes" id="UP000305654">
    <property type="component" value="Unassembled WGS sequence"/>
</dbReference>